<dbReference type="InterPro" id="IPR027094">
    <property type="entry name" value="Mitofusin_fam"/>
</dbReference>
<dbReference type="Pfam" id="PF00350">
    <property type="entry name" value="Dynamin_N"/>
    <property type="match status" value="1"/>
</dbReference>
<reference evidence="7 8" key="1">
    <citation type="submission" date="2018-06" db="EMBL/GenBank/DDBJ databases">
        <title>Genomic Encyclopedia of Archaeal and Bacterial Type Strains, Phase II (KMG-II): from individual species to whole genera.</title>
        <authorList>
            <person name="Goeker M."/>
        </authorList>
    </citation>
    <scope>NUCLEOTIDE SEQUENCE [LARGE SCALE GENOMIC DNA]</scope>
    <source>
        <strain evidence="7 8">DSM 22011</strain>
    </source>
</reference>
<keyword evidence="5" id="KW-0472">Membrane</keyword>
<evidence type="ECO:0000256" key="1">
    <source>
        <dbReference type="ARBA" id="ARBA00004370"/>
    </source>
</evidence>
<evidence type="ECO:0000313" key="7">
    <source>
        <dbReference type="EMBL" id="RAK10455.1"/>
    </source>
</evidence>
<dbReference type="Proteomes" id="UP000249165">
    <property type="component" value="Unassembled WGS sequence"/>
</dbReference>
<evidence type="ECO:0000256" key="2">
    <source>
        <dbReference type="ARBA" id="ARBA00022741"/>
    </source>
</evidence>
<dbReference type="InterPro" id="IPR045063">
    <property type="entry name" value="Dynamin_N"/>
</dbReference>
<dbReference type="PANTHER" id="PTHR10465">
    <property type="entry name" value="TRANSMEMBRANE GTPASE FZO1"/>
    <property type="match status" value="1"/>
</dbReference>
<dbReference type="EMBL" id="QLMG01000056">
    <property type="protein sequence ID" value="RAK10455.1"/>
    <property type="molecule type" value="Genomic_DNA"/>
</dbReference>
<comment type="subcellular location">
    <subcellularLocation>
        <location evidence="1">Membrane</location>
    </subcellularLocation>
</comment>
<evidence type="ECO:0000313" key="8">
    <source>
        <dbReference type="Proteomes" id="UP000249165"/>
    </source>
</evidence>
<dbReference type="RefSeq" id="WP_170134631.1">
    <property type="nucleotide sequence ID" value="NZ_LIGK01000062.1"/>
</dbReference>
<dbReference type="GO" id="GO:0003924">
    <property type="term" value="F:GTPase activity"/>
    <property type="evidence" value="ECO:0007669"/>
    <property type="project" value="InterPro"/>
</dbReference>
<keyword evidence="8" id="KW-1185">Reference proteome</keyword>
<dbReference type="SUPFAM" id="SSF52540">
    <property type="entry name" value="P-loop containing nucleoside triphosphate hydrolases"/>
    <property type="match status" value="1"/>
</dbReference>
<organism evidence="7 8">
    <name type="scientific">Salipiger aestuarii</name>
    <dbReference type="NCBI Taxonomy" id="568098"/>
    <lineage>
        <taxon>Bacteria</taxon>
        <taxon>Pseudomonadati</taxon>
        <taxon>Pseudomonadota</taxon>
        <taxon>Alphaproteobacteria</taxon>
        <taxon>Rhodobacterales</taxon>
        <taxon>Roseobacteraceae</taxon>
        <taxon>Salipiger</taxon>
    </lineage>
</organism>
<dbReference type="AlphaFoldDB" id="A0A327XT18"/>
<gene>
    <name evidence="7" type="ORF">ATI53_105619</name>
</gene>
<proteinExistence type="predicted"/>
<keyword evidence="4" id="KW-0342">GTP-binding</keyword>
<protein>
    <submittedName>
        <fullName evidence="7">Dynamin family protein</fullName>
    </submittedName>
</protein>
<evidence type="ECO:0000259" key="6">
    <source>
        <dbReference type="Pfam" id="PF00350"/>
    </source>
</evidence>
<dbReference type="PANTHER" id="PTHR10465:SF0">
    <property type="entry name" value="SARCALUMENIN"/>
    <property type="match status" value="1"/>
</dbReference>
<dbReference type="InterPro" id="IPR027417">
    <property type="entry name" value="P-loop_NTPase"/>
</dbReference>
<keyword evidence="3" id="KW-0378">Hydrolase</keyword>
<evidence type="ECO:0000256" key="5">
    <source>
        <dbReference type="ARBA" id="ARBA00023136"/>
    </source>
</evidence>
<dbReference type="GO" id="GO:0005525">
    <property type="term" value="F:GTP binding"/>
    <property type="evidence" value="ECO:0007669"/>
    <property type="project" value="UniProtKB-KW"/>
</dbReference>
<dbReference type="GO" id="GO:0008053">
    <property type="term" value="P:mitochondrial fusion"/>
    <property type="evidence" value="ECO:0007669"/>
    <property type="project" value="TreeGrafter"/>
</dbReference>
<dbReference type="GO" id="GO:0016020">
    <property type="term" value="C:membrane"/>
    <property type="evidence" value="ECO:0007669"/>
    <property type="project" value="UniProtKB-SubCell"/>
</dbReference>
<comment type="caution">
    <text evidence="7">The sequence shown here is derived from an EMBL/GenBank/DDBJ whole genome shotgun (WGS) entry which is preliminary data.</text>
</comment>
<dbReference type="Gene3D" id="3.40.50.300">
    <property type="entry name" value="P-loop containing nucleotide triphosphate hydrolases"/>
    <property type="match status" value="1"/>
</dbReference>
<name>A0A327XT18_9RHOB</name>
<accession>A0A327XT18</accession>
<feature type="domain" description="Dynamin N-terminal" evidence="6">
    <location>
        <begin position="62"/>
        <end position="303"/>
    </location>
</feature>
<sequence length="668" mass="73011">MTHTDKIPPPAPGAAFAALAGLADRLDAFNTELAQLAGSDERAIARQARRLHKDIRDFEPAVTFIGQVKAGKTTLVNALVGWPDLLPADVNPWTSVVTSLHLSPQGGHDDRRSAFRFFSNDEWDALLRQGGRVGELAARAGAEDELEKVRAQLEQMRSKSRARLGRRFQMLLGQTHDYDRFDKDLIARYVCLGDDFWDEPAHVSAVAEHLEAARDRDRGRFADITRSADLWFGAPGVPVGMCIQDTPGVNDTFLIREQITINALRASRLCVMVLSASQALSAVDLGLIRLISNVKSRQIVIFVNRIDELNDPVREVPQIRDSIRATLERFQGPVDAEILFGSGHWASHAVDGSIDALGDSSAEALMSWLEAHLSGDLARRPPAEIIWTMSGIPELGRAICERIENDAGAALETAVGTGLRNLRAGVAARAARLDAQMIGARVPPGCALDPDEIEARFAAIADRALGHLEQRMHAVQDTFASRTESARLTFLGRATASLARHFEAQGENQVWSYDPSGLRMLLRTAYKVFVHGAGKAGGEALDGAATEIDALFREVFDLPTDAPGITPPPLPDPAAPMSLGQTIALDLKGSWWRQFWRRRKGYRAMAEDFASLIHEETAPVVEALRRDCADPYVCALRGVLVDFIAAQRDLILGLSEASTDQQKLRSAS</sequence>
<keyword evidence="2" id="KW-0547">Nucleotide-binding</keyword>
<evidence type="ECO:0000256" key="3">
    <source>
        <dbReference type="ARBA" id="ARBA00022801"/>
    </source>
</evidence>
<evidence type="ECO:0000256" key="4">
    <source>
        <dbReference type="ARBA" id="ARBA00023134"/>
    </source>
</evidence>